<keyword evidence="11" id="KW-1185">Reference proteome</keyword>
<comment type="caution">
    <text evidence="10">The sequence shown here is derived from an EMBL/GenBank/DDBJ whole genome shotgun (WGS) entry which is preliminary data.</text>
</comment>
<name>A0ABT4CM35_9CLOT</name>
<evidence type="ECO:0000259" key="8">
    <source>
        <dbReference type="Pfam" id="PF05504"/>
    </source>
</evidence>
<evidence type="ECO:0000259" key="9">
    <source>
        <dbReference type="Pfam" id="PF25198"/>
    </source>
</evidence>
<dbReference type="Pfam" id="PF25198">
    <property type="entry name" value="Spore_GerAC_N"/>
    <property type="match status" value="1"/>
</dbReference>
<accession>A0ABT4CM35</accession>
<evidence type="ECO:0000256" key="2">
    <source>
        <dbReference type="ARBA" id="ARBA00007886"/>
    </source>
</evidence>
<keyword evidence="5" id="KW-0472">Membrane</keyword>
<dbReference type="PROSITE" id="PS51257">
    <property type="entry name" value="PROKAR_LIPOPROTEIN"/>
    <property type="match status" value="1"/>
</dbReference>
<dbReference type="EMBL" id="JAPQES010000001">
    <property type="protein sequence ID" value="MCY6369059.1"/>
    <property type="molecule type" value="Genomic_DNA"/>
</dbReference>
<keyword evidence="7" id="KW-0449">Lipoprotein</keyword>
<comment type="subcellular location">
    <subcellularLocation>
        <location evidence="1">Membrane</location>
        <topology evidence="1">Lipid-anchor</topology>
    </subcellularLocation>
</comment>
<proteinExistence type="inferred from homology"/>
<protein>
    <submittedName>
        <fullName evidence="10">Ger(X)C family spore germination protein</fullName>
    </submittedName>
</protein>
<evidence type="ECO:0000256" key="7">
    <source>
        <dbReference type="ARBA" id="ARBA00023288"/>
    </source>
</evidence>
<reference evidence="10" key="1">
    <citation type="submission" date="2022-12" db="EMBL/GenBank/DDBJ databases">
        <authorList>
            <person name="Wang J."/>
        </authorList>
    </citation>
    <scope>NUCLEOTIDE SEQUENCE</scope>
    <source>
        <strain evidence="10">HY-42-06</strain>
    </source>
</reference>
<keyword evidence="6" id="KW-0564">Palmitate</keyword>
<dbReference type="InterPro" id="IPR008844">
    <property type="entry name" value="Spore_GerAC-like"/>
</dbReference>
<dbReference type="InterPro" id="IPR046953">
    <property type="entry name" value="Spore_GerAC-like_C"/>
</dbReference>
<dbReference type="InterPro" id="IPR038501">
    <property type="entry name" value="Spore_GerAC_C_sf"/>
</dbReference>
<feature type="domain" description="Spore germination protein N-terminal" evidence="9">
    <location>
        <begin position="25"/>
        <end position="197"/>
    </location>
</feature>
<dbReference type="Proteomes" id="UP001079657">
    <property type="component" value="Unassembled WGS sequence"/>
</dbReference>
<evidence type="ECO:0000313" key="11">
    <source>
        <dbReference type="Proteomes" id="UP001079657"/>
    </source>
</evidence>
<evidence type="ECO:0000256" key="5">
    <source>
        <dbReference type="ARBA" id="ARBA00023136"/>
    </source>
</evidence>
<dbReference type="PANTHER" id="PTHR35789">
    <property type="entry name" value="SPORE GERMINATION PROTEIN B3"/>
    <property type="match status" value="1"/>
</dbReference>
<dbReference type="Gene3D" id="3.30.300.210">
    <property type="entry name" value="Nutrient germinant receptor protein C, domain 3"/>
    <property type="match status" value="1"/>
</dbReference>
<keyword evidence="3" id="KW-0309">Germination</keyword>
<keyword evidence="4" id="KW-0732">Signal</keyword>
<dbReference type="NCBIfam" id="TIGR02887">
    <property type="entry name" value="spore_ger_x_C"/>
    <property type="match status" value="1"/>
</dbReference>
<evidence type="ECO:0000256" key="3">
    <source>
        <dbReference type="ARBA" id="ARBA00022544"/>
    </source>
</evidence>
<dbReference type="RefSeq" id="WP_268047385.1">
    <property type="nucleotide sequence ID" value="NZ_JAPQES010000001.1"/>
</dbReference>
<evidence type="ECO:0000256" key="4">
    <source>
        <dbReference type="ARBA" id="ARBA00022729"/>
    </source>
</evidence>
<dbReference type="Pfam" id="PF05504">
    <property type="entry name" value="Spore_GerAC"/>
    <property type="match status" value="1"/>
</dbReference>
<dbReference type="PANTHER" id="PTHR35789:SF1">
    <property type="entry name" value="SPORE GERMINATION PROTEIN B3"/>
    <property type="match status" value="1"/>
</dbReference>
<sequence>MRNLKKILLIVLILINTIILSACWNYREIDKFIIVAGMVIDKDKDTNKYILTGELIEPMRKGEKSGPESKIIQVKGDSIFNAIREGIELNGKKMYWGHSQIMIISEEIAKYDLMSVIDLVNRDTEIRGDMKIFVSKDNTASEILYKTYETGEEIISYKINEVLKNQKSISNYPDINFWELAKQLLAKGSSPIVPCINIEIQEGVPMFRVSGSNAFKGNKLVGNLNDIETKSALFIKDEVKGGFLVIESEVDGNKYKNTLEIFKSETKVKPEYKDNKLTMNINVEMDTGIIEIDGERDFIEKKGRQILQKDAEEYVKKNIKKVIDKAQTDFQSDIFGFAGIIMREMPKEWKEKIEPNWEEEFKKLDTNMQVKINIRNSALISKTIKVGE</sequence>
<evidence type="ECO:0000313" key="10">
    <source>
        <dbReference type="EMBL" id="MCY6369059.1"/>
    </source>
</evidence>
<organism evidence="10 11">
    <name type="scientific">Clostridium ganghwense</name>
    <dbReference type="NCBI Taxonomy" id="312089"/>
    <lineage>
        <taxon>Bacteria</taxon>
        <taxon>Bacillati</taxon>
        <taxon>Bacillota</taxon>
        <taxon>Clostridia</taxon>
        <taxon>Eubacteriales</taxon>
        <taxon>Clostridiaceae</taxon>
        <taxon>Clostridium</taxon>
    </lineage>
</organism>
<feature type="domain" description="Spore germination GerAC-like C-terminal" evidence="8">
    <location>
        <begin position="210"/>
        <end position="377"/>
    </location>
</feature>
<comment type="similarity">
    <text evidence="2">Belongs to the GerABKC lipoprotein family.</text>
</comment>
<gene>
    <name evidence="10" type="ORF">OXH55_00175</name>
</gene>
<evidence type="ECO:0000256" key="1">
    <source>
        <dbReference type="ARBA" id="ARBA00004635"/>
    </source>
</evidence>
<evidence type="ECO:0000256" key="6">
    <source>
        <dbReference type="ARBA" id="ARBA00023139"/>
    </source>
</evidence>
<dbReference type="InterPro" id="IPR057336">
    <property type="entry name" value="GerAC_N"/>
</dbReference>